<accession>A0A927EXU9</accession>
<dbReference type="PANTHER" id="PTHR43537:SF45">
    <property type="entry name" value="GNTR FAMILY REGULATORY PROTEIN"/>
    <property type="match status" value="1"/>
</dbReference>
<dbReference type="AlphaFoldDB" id="A0A927EXU9"/>
<dbReference type="Gene3D" id="1.10.10.10">
    <property type="entry name" value="Winged helix-like DNA-binding domain superfamily/Winged helix DNA-binding domain"/>
    <property type="match status" value="1"/>
</dbReference>
<feature type="domain" description="HTH gntR-type" evidence="5">
    <location>
        <begin position="104"/>
        <end position="171"/>
    </location>
</feature>
<organism evidence="6 7">
    <name type="scientific">Streptomyces chumphonensis</name>
    <dbReference type="NCBI Taxonomy" id="1214925"/>
    <lineage>
        <taxon>Bacteria</taxon>
        <taxon>Bacillati</taxon>
        <taxon>Actinomycetota</taxon>
        <taxon>Actinomycetes</taxon>
        <taxon>Kitasatosporales</taxon>
        <taxon>Streptomycetaceae</taxon>
        <taxon>Streptomyces</taxon>
    </lineage>
</organism>
<evidence type="ECO:0000313" key="6">
    <source>
        <dbReference type="EMBL" id="MBD3931373.1"/>
    </source>
</evidence>
<dbReference type="InterPro" id="IPR036388">
    <property type="entry name" value="WH-like_DNA-bd_sf"/>
</dbReference>
<comment type="caution">
    <text evidence="6">The sequence shown here is derived from an EMBL/GenBank/DDBJ whole genome shotgun (WGS) entry which is preliminary data.</text>
</comment>
<keyword evidence="1" id="KW-0805">Transcription regulation</keyword>
<keyword evidence="3" id="KW-0804">Transcription</keyword>
<keyword evidence="2" id="KW-0238">DNA-binding</keyword>
<dbReference type="Gene3D" id="1.20.120.530">
    <property type="entry name" value="GntR ligand-binding domain-like"/>
    <property type="match status" value="1"/>
</dbReference>
<dbReference type="InterPro" id="IPR000524">
    <property type="entry name" value="Tscrpt_reg_HTH_GntR"/>
</dbReference>
<dbReference type="EMBL" id="JACXYU010000002">
    <property type="protein sequence ID" value="MBD3931373.1"/>
    <property type="molecule type" value="Genomic_DNA"/>
</dbReference>
<dbReference type="SMART" id="SM00895">
    <property type="entry name" value="FCD"/>
    <property type="match status" value="1"/>
</dbReference>
<dbReference type="PANTHER" id="PTHR43537">
    <property type="entry name" value="TRANSCRIPTIONAL REGULATOR, GNTR FAMILY"/>
    <property type="match status" value="1"/>
</dbReference>
<proteinExistence type="predicted"/>
<name>A0A927EXU9_9ACTN</name>
<dbReference type="CDD" id="cd07377">
    <property type="entry name" value="WHTH_GntR"/>
    <property type="match status" value="1"/>
</dbReference>
<dbReference type="SUPFAM" id="SSF46785">
    <property type="entry name" value="Winged helix' DNA-binding domain"/>
    <property type="match status" value="1"/>
</dbReference>
<dbReference type="SUPFAM" id="SSF48008">
    <property type="entry name" value="GntR ligand-binding domain-like"/>
    <property type="match status" value="1"/>
</dbReference>
<dbReference type="InterPro" id="IPR008920">
    <property type="entry name" value="TF_FadR/GntR_C"/>
</dbReference>
<evidence type="ECO:0000256" key="3">
    <source>
        <dbReference type="ARBA" id="ARBA00023163"/>
    </source>
</evidence>
<evidence type="ECO:0000313" key="7">
    <source>
        <dbReference type="Proteomes" id="UP000632289"/>
    </source>
</evidence>
<gene>
    <name evidence="6" type="ORF">IF129_07325</name>
</gene>
<dbReference type="GO" id="GO:0003700">
    <property type="term" value="F:DNA-binding transcription factor activity"/>
    <property type="evidence" value="ECO:0007669"/>
    <property type="project" value="InterPro"/>
</dbReference>
<dbReference type="InterPro" id="IPR036390">
    <property type="entry name" value="WH_DNA-bd_sf"/>
</dbReference>
<evidence type="ECO:0000256" key="4">
    <source>
        <dbReference type="SAM" id="MobiDB-lite"/>
    </source>
</evidence>
<dbReference type="GO" id="GO:0003677">
    <property type="term" value="F:DNA binding"/>
    <property type="evidence" value="ECO:0007669"/>
    <property type="project" value="UniProtKB-KW"/>
</dbReference>
<dbReference type="Pfam" id="PF07729">
    <property type="entry name" value="FCD"/>
    <property type="match status" value="1"/>
</dbReference>
<evidence type="ECO:0000256" key="1">
    <source>
        <dbReference type="ARBA" id="ARBA00023015"/>
    </source>
</evidence>
<sequence>MARTRAESSSVPPATPRPSARRPDRPLPAPSPGDDAPVVLDAPRPRGPLDPAGLLGPSGGPSEPAPGPSRERGARLAGPTPQSVRGEHVHAVQGPPPPRMPRRHSVRAQILSALREALLEGELEPGRVYSAPVLAERFGVSPTPVREAMQRLAAEGAVETVPNRGFRVAERSSSDLAELIEIRALLEVPPLLALARSLPAERWRPLRPLAQATVTHAARGERGAYAEADLAFHRALLELTGNRHLVRVAEDVRRRCVRPPRSPSAVLATAREHVLLLDALTAGDLVAAERLLRDHGVH</sequence>
<reference evidence="6" key="1">
    <citation type="submission" date="2020-09" db="EMBL/GenBank/DDBJ databases">
        <title>Secondary metabolite and genome analysis of marine Streptomyces chumphonensis KK1-2T.</title>
        <authorList>
            <person name="Phongsopitanun W."/>
            <person name="Kanchanasin P."/>
            <person name="Pittayakhajonwut P."/>
            <person name="Suwanborirux K."/>
            <person name="Tanasupawat S."/>
        </authorList>
    </citation>
    <scope>NUCLEOTIDE SEQUENCE</scope>
    <source>
        <strain evidence="6">KK1-2</strain>
    </source>
</reference>
<dbReference type="PROSITE" id="PS50949">
    <property type="entry name" value="HTH_GNTR"/>
    <property type="match status" value="1"/>
</dbReference>
<feature type="region of interest" description="Disordered" evidence="4">
    <location>
        <begin position="1"/>
        <end position="104"/>
    </location>
</feature>
<protein>
    <submittedName>
        <fullName evidence="6">FCD domain-containing protein</fullName>
    </submittedName>
</protein>
<dbReference type="Proteomes" id="UP000632289">
    <property type="component" value="Unassembled WGS sequence"/>
</dbReference>
<evidence type="ECO:0000256" key="2">
    <source>
        <dbReference type="ARBA" id="ARBA00023125"/>
    </source>
</evidence>
<evidence type="ECO:0000259" key="5">
    <source>
        <dbReference type="PROSITE" id="PS50949"/>
    </source>
</evidence>
<keyword evidence="7" id="KW-1185">Reference proteome</keyword>
<dbReference type="Pfam" id="PF00392">
    <property type="entry name" value="GntR"/>
    <property type="match status" value="1"/>
</dbReference>
<dbReference type="InterPro" id="IPR011711">
    <property type="entry name" value="GntR_C"/>
</dbReference>
<dbReference type="SMART" id="SM00345">
    <property type="entry name" value="HTH_GNTR"/>
    <property type="match status" value="1"/>
</dbReference>